<dbReference type="AlphaFoldDB" id="A0A4U5MHU7"/>
<gene>
    <name evidence="1" type="ORF">L596_030921</name>
</gene>
<dbReference type="EMBL" id="AZBU02000008">
    <property type="protein sequence ID" value="TKR68672.1"/>
    <property type="molecule type" value="Genomic_DNA"/>
</dbReference>
<organism evidence="1 2">
    <name type="scientific">Steinernema carpocapsae</name>
    <name type="common">Entomopathogenic nematode</name>
    <dbReference type="NCBI Taxonomy" id="34508"/>
    <lineage>
        <taxon>Eukaryota</taxon>
        <taxon>Metazoa</taxon>
        <taxon>Ecdysozoa</taxon>
        <taxon>Nematoda</taxon>
        <taxon>Chromadorea</taxon>
        <taxon>Rhabditida</taxon>
        <taxon>Tylenchina</taxon>
        <taxon>Panagrolaimomorpha</taxon>
        <taxon>Strongyloidoidea</taxon>
        <taxon>Steinernematidae</taxon>
        <taxon>Steinernema</taxon>
    </lineage>
</organism>
<sequence length="139" mass="16192">MIRRPSGFSDVDPDDKDPKFRIKTVCGNVFDFKVKWAKKSEYLTAELENYDINDEEPLYVDCLRAVEMRYLIAWSKAYEDVEDALLEEEFELEKHPLLSNVRYSFACRVAQKLMIENLMIDLETMAAVKDAKGIEPVDD</sequence>
<evidence type="ECO:0000313" key="2">
    <source>
        <dbReference type="Proteomes" id="UP000298663"/>
    </source>
</evidence>
<reference evidence="1 2" key="1">
    <citation type="journal article" date="2015" name="Genome Biol.">
        <title>Comparative genomics of Steinernema reveals deeply conserved gene regulatory networks.</title>
        <authorList>
            <person name="Dillman A.R."/>
            <person name="Macchietto M."/>
            <person name="Porter C.F."/>
            <person name="Rogers A."/>
            <person name="Williams B."/>
            <person name="Antoshechkin I."/>
            <person name="Lee M.M."/>
            <person name="Goodwin Z."/>
            <person name="Lu X."/>
            <person name="Lewis E.E."/>
            <person name="Goodrich-Blair H."/>
            <person name="Stock S.P."/>
            <person name="Adams B.J."/>
            <person name="Sternberg P.W."/>
            <person name="Mortazavi A."/>
        </authorList>
    </citation>
    <scope>NUCLEOTIDE SEQUENCE [LARGE SCALE GENOMIC DNA]</scope>
    <source>
        <strain evidence="1 2">ALL</strain>
    </source>
</reference>
<name>A0A4U5MHU7_STECR</name>
<proteinExistence type="predicted"/>
<evidence type="ECO:0000313" key="1">
    <source>
        <dbReference type="EMBL" id="TKR68672.1"/>
    </source>
</evidence>
<accession>A0A4U5MHU7</accession>
<comment type="caution">
    <text evidence="1">The sequence shown here is derived from an EMBL/GenBank/DDBJ whole genome shotgun (WGS) entry which is preliminary data.</text>
</comment>
<dbReference type="Proteomes" id="UP000298663">
    <property type="component" value="Unassembled WGS sequence"/>
</dbReference>
<reference evidence="1 2" key="2">
    <citation type="journal article" date="2019" name="G3 (Bethesda)">
        <title>Hybrid Assembly of the Genome of the Entomopathogenic Nematode Steinernema carpocapsae Identifies the X-Chromosome.</title>
        <authorList>
            <person name="Serra L."/>
            <person name="Macchietto M."/>
            <person name="Macias-Munoz A."/>
            <person name="McGill C.J."/>
            <person name="Rodriguez I.M."/>
            <person name="Rodriguez B."/>
            <person name="Murad R."/>
            <person name="Mortazavi A."/>
        </authorList>
    </citation>
    <scope>NUCLEOTIDE SEQUENCE [LARGE SCALE GENOMIC DNA]</scope>
    <source>
        <strain evidence="1 2">ALL</strain>
    </source>
</reference>
<keyword evidence="2" id="KW-1185">Reference proteome</keyword>
<protein>
    <submittedName>
        <fullName evidence="1">Uncharacterized protein</fullName>
    </submittedName>
</protein>